<dbReference type="EMBL" id="CP041166">
    <property type="protein sequence ID" value="QFR42708.1"/>
    <property type="molecule type" value="Genomic_DNA"/>
</dbReference>
<dbReference type="RefSeq" id="WP_152298774.1">
    <property type="nucleotide sequence ID" value="NZ_CP041166.1"/>
</dbReference>
<dbReference type="InterPro" id="IPR020889">
    <property type="entry name" value="LipoPS_assembly_LptD"/>
</dbReference>
<dbReference type="GO" id="GO:1990351">
    <property type="term" value="C:transporter complex"/>
    <property type="evidence" value="ECO:0007669"/>
    <property type="project" value="TreeGrafter"/>
</dbReference>
<keyword evidence="2" id="KW-1185">Reference proteome</keyword>
<dbReference type="PANTHER" id="PTHR30189:SF1">
    <property type="entry name" value="LPS-ASSEMBLY PROTEIN LPTD"/>
    <property type="match status" value="1"/>
</dbReference>
<accession>A0AAJ4A2J5</accession>
<reference evidence="2" key="1">
    <citation type="submission" date="2019-06" db="EMBL/GenBank/DDBJ databases">
        <title>Sulfurimonas gotlandica sp. nov., a chemoautotrophic and psychrotolerant epsilonproteobacterium isolated from a pelagic redoxcline, and an emended description of the genus Sulfurimonas.</title>
        <authorList>
            <person name="Wang S."/>
            <person name="Jiang L."/>
            <person name="Shao Z."/>
        </authorList>
    </citation>
    <scope>NUCLEOTIDE SEQUENCE [LARGE SCALE GENOMIC DNA]</scope>
    <source>
        <strain evidence="2">1-1N</strain>
    </source>
</reference>
<dbReference type="PANTHER" id="PTHR30189">
    <property type="entry name" value="LPS-ASSEMBLY PROTEIN"/>
    <property type="match status" value="1"/>
</dbReference>
<dbReference type="GO" id="GO:0043165">
    <property type="term" value="P:Gram-negative-bacterium-type cell outer membrane assembly"/>
    <property type="evidence" value="ECO:0007669"/>
    <property type="project" value="InterPro"/>
</dbReference>
<dbReference type="AlphaFoldDB" id="A0AAJ4A2J5"/>
<evidence type="ECO:0000313" key="1">
    <source>
        <dbReference type="EMBL" id="QFR42708.1"/>
    </source>
</evidence>
<gene>
    <name evidence="1" type="ORF">FJR47_01765</name>
</gene>
<sequence>MFKLFVYLVLFAAYAISSDKVEVYATTIDTKDNIIKAEGEVVVIYKDYYLSAQRAVYDRNSSELELFENIRATQGENIKLLGEYAKLNIANKERTFMPFYMFEDKSNVWLSGAKSYSKEPNVDIKSGITSGCDPNNPFWKMEFSSADYNTETMWLNLYNARIYIYDIPVFYTPYFGYSLDTTRRTGVLPPMVGYSDKEGFYYEQALFIAEQNWWDLELKPQIRTNRGSGLYSTFRFVDSRVSKGSLTAGYFKEKEEYFLENELANKKHYGFNFLYENSDVINQWFGTNFKGQSALYMDIVNMNDVDYINLSTNDTTENATTTQLLSKINLFYNMNDNYIGAYFKYYKDLNLDTNEETLQNLPALHYHRYIDTLLKDHFLYSLDVKSNNYYREVGKSAIQTDINIPLTLQTSLFDEFMHLSYGSNIYAQHTNFRGDVKDLSIDEYNNGFFARHDHLITASSQLTRAFDEITHTIDFGAQYQLAGSEFEDGYYEEQKDYCSIKENRTEDICEFYNISDVKENLQLYFSHYLYDISGKQVFYHRLSQNISYEDVEGGAEELENELDYQITDNINFYNNMFYNYDENDFSKNFNKISYVNSSFNLGLSHMYKNSFDITDPESEISYITSSLKYKYDKHYSYNFKLDYDLQRSEKKSFEVGFLYQKRCWDFGLTYLENNRPILNQYGESDSVYDRYIYVTIRLKPIMKPDGGLSGFMFRLPDKSETN</sequence>
<evidence type="ECO:0000313" key="2">
    <source>
        <dbReference type="Proteomes" id="UP000326061"/>
    </source>
</evidence>
<name>A0AAJ4A2J5_9BACT</name>
<dbReference type="GO" id="GO:0015920">
    <property type="term" value="P:lipopolysaccharide transport"/>
    <property type="evidence" value="ECO:0007669"/>
    <property type="project" value="InterPro"/>
</dbReference>
<dbReference type="HAMAP" id="MF_01411">
    <property type="entry name" value="LPS_assembly_LptD"/>
    <property type="match status" value="1"/>
</dbReference>
<dbReference type="KEGG" id="suln:FJR47_01765"/>
<dbReference type="InterPro" id="IPR050218">
    <property type="entry name" value="LptD"/>
</dbReference>
<protein>
    <submittedName>
        <fullName evidence="1">LPS-assembly protein LptD</fullName>
    </submittedName>
</protein>
<organism evidence="1 2">
    <name type="scientific">Sulfurimonas xiamenensis</name>
    <dbReference type="NCBI Taxonomy" id="2590021"/>
    <lineage>
        <taxon>Bacteria</taxon>
        <taxon>Pseudomonadati</taxon>
        <taxon>Campylobacterota</taxon>
        <taxon>Epsilonproteobacteria</taxon>
        <taxon>Campylobacterales</taxon>
        <taxon>Sulfurimonadaceae</taxon>
        <taxon>Sulfurimonas</taxon>
    </lineage>
</organism>
<dbReference type="GO" id="GO:0009279">
    <property type="term" value="C:cell outer membrane"/>
    <property type="evidence" value="ECO:0007669"/>
    <property type="project" value="InterPro"/>
</dbReference>
<proteinExistence type="inferred from homology"/>
<dbReference type="Gene3D" id="2.60.450.10">
    <property type="entry name" value="Lipopolysaccharide (LPS) transport protein A like domain"/>
    <property type="match status" value="1"/>
</dbReference>
<dbReference type="Proteomes" id="UP000326061">
    <property type="component" value="Chromosome"/>
</dbReference>